<comment type="caution">
    <text evidence="2">The sequence shown here is derived from an EMBL/GenBank/DDBJ whole genome shotgun (WGS) entry which is preliminary data.</text>
</comment>
<dbReference type="PANTHER" id="PTHR38390">
    <property type="entry name" value="OS01G0103900 PROTEIN"/>
    <property type="match status" value="1"/>
</dbReference>
<name>A0A9Q0KPV0_9MAGN</name>
<dbReference type="Proteomes" id="UP001141806">
    <property type="component" value="Unassembled WGS sequence"/>
</dbReference>
<reference evidence="2" key="1">
    <citation type="journal article" date="2023" name="Plant J.">
        <title>The genome of the king protea, Protea cynaroides.</title>
        <authorList>
            <person name="Chang J."/>
            <person name="Duong T.A."/>
            <person name="Schoeman C."/>
            <person name="Ma X."/>
            <person name="Roodt D."/>
            <person name="Barker N."/>
            <person name="Li Z."/>
            <person name="Van de Peer Y."/>
            <person name="Mizrachi E."/>
        </authorList>
    </citation>
    <scope>NUCLEOTIDE SEQUENCE</scope>
    <source>
        <tissue evidence="2">Young leaves</tissue>
    </source>
</reference>
<evidence type="ECO:0000313" key="3">
    <source>
        <dbReference type="Proteomes" id="UP001141806"/>
    </source>
</evidence>
<evidence type="ECO:0000313" key="2">
    <source>
        <dbReference type="EMBL" id="KAJ4974486.1"/>
    </source>
</evidence>
<accession>A0A9Q0KPV0</accession>
<proteinExistence type="predicted"/>
<organism evidence="2 3">
    <name type="scientific">Protea cynaroides</name>
    <dbReference type="NCBI Taxonomy" id="273540"/>
    <lineage>
        <taxon>Eukaryota</taxon>
        <taxon>Viridiplantae</taxon>
        <taxon>Streptophyta</taxon>
        <taxon>Embryophyta</taxon>
        <taxon>Tracheophyta</taxon>
        <taxon>Spermatophyta</taxon>
        <taxon>Magnoliopsida</taxon>
        <taxon>Proteales</taxon>
        <taxon>Proteaceae</taxon>
        <taxon>Protea</taxon>
    </lineage>
</organism>
<feature type="region of interest" description="Disordered" evidence="1">
    <location>
        <begin position="632"/>
        <end position="654"/>
    </location>
</feature>
<sequence length="654" mass="73164">MVLLCFLLDLRSISPPLLRDLKQCLLQLANLYAVSSVRGERHSESLIDRIGLCYIRKCRMTGSDELNVAYAPRGNFSLRDFHHAVNNLPSDAFLPDISGSGATCDVELARFLSHEVLYSWGSKDIVRKVIFISCLVGNISPIARKILMDAADRCVSVEFLLLEQELNLQNDISEIIKEFINGISDLENCSLQSYLPDTWFFSSLVKQWLLELEGDLEEPLQAVFLFKNKLVGCVNQIFCNLFASTSQIIDGVSPCQTCRCHGFPLDVAVGNRTSRTSCPVTCQDLGMHDLVENTIRVGEHTILFLPSFQSCPKLQPVSTPIAFNVIERTNLDALSEGVVIGNSYIVTPANHEIEPTSDDYDKSELNAQLFQGLCRALHSLDQGLVCSSNCNIETMKEATFHCFYILQPSDKGPMLIRRLAGSEEILPIYDAIQLIDAPVPEEIEYCLQTSLSKMDLRDYNPLEHERGFHLKLNLLVKESLQFGSVPTKRKEITSETEYDSSVLEPSEVISPISSTNTGYKVEEEQPKLTQATKAGNTGASITVEWEQLIINEVPMICSPTCISKPNMEKSVISPPNSNKVLDEKTSKILERLEVPRQMKTKLSPSVVKSSVRTDACASVKKPLIPFQPNHTIDYSPTSIQPIKPNFQRLKRKQR</sequence>
<dbReference type="EMBL" id="JAMYWD010000004">
    <property type="protein sequence ID" value="KAJ4974486.1"/>
    <property type="molecule type" value="Genomic_DNA"/>
</dbReference>
<dbReference type="PANTHER" id="PTHR38390:SF2">
    <property type="entry name" value="OS01G0103900 PROTEIN"/>
    <property type="match status" value="1"/>
</dbReference>
<gene>
    <name evidence="2" type="ORF">NE237_007660</name>
</gene>
<dbReference type="AlphaFoldDB" id="A0A9Q0KPV0"/>
<evidence type="ECO:0000256" key="1">
    <source>
        <dbReference type="SAM" id="MobiDB-lite"/>
    </source>
</evidence>
<protein>
    <submittedName>
        <fullName evidence="2">Uncharacterized protein</fullName>
    </submittedName>
</protein>
<dbReference type="OrthoDB" id="1906673at2759"/>
<keyword evidence="3" id="KW-1185">Reference proteome</keyword>